<evidence type="ECO:0000259" key="1">
    <source>
        <dbReference type="Pfam" id="PF21686"/>
    </source>
</evidence>
<dbReference type="PANTHER" id="PTHR42705:SF3">
    <property type="entry name" value="ATP-DEPENDENT DNA LIGASE"/>
    <property type="match status" value="1"/>
</dbReference>
<dbReference type="RefSeq" id="WP_089254298.1">
    <property type="nucleotide sequence ID" value="NZ_FZPH01000016.1"/>
</dbReference>
<dbReference type="CDD" id="cd04865">
    <property type="entry name" value="LigD_Pol_like_2"/>
    <property type="match status" value="1"/>
</dbReference>
<dbReference type="GO" id="GO:0016874">
    <property type="term" value="F:ligase activity"/>
    <property type="evidence" value="ECO:0007669"/>
    <property type="project" value="UniProtKB-KW"/>
</dbReference>
<dbReference type="PANTHER" id="PTHR42705">
    <property type="entry name" value="BIFUNCTIONAL NON-HOMOLOGOUS END JOINING PROTEIN LIGD"/>
    <property type="match status" value="1"/>
</dbReference>
<dbReference type="InterPro" id="IPR052171">
    <property type="entry name" value="NHEJ_LigD"/>
</dbReference>
<sequence>MASEKLEVAGREVTITNPDRVVFPAAGHTKLDLVRYYLTVAEGALRGVGGRPMVLKRFVKGLAEEAIWQKRAPTKRPDWIEVAELHYRSGTSAAETVVRDAAALAWVVNLGCIDLNPHPVRAEDLDHPDELRVDLDPMPGVEWGQIVDVALVAREVLEEHGLTAWPKTSGSRGFHIYARIDPHWSYRDVRLAAETVAREVELRVPDLATARWWKEEREGVFVDFNQNAKDRTVASAYSVRPRPDARVSTPLDWSEVPDCRPADFTLTTVLDRWAERGDPWTGIEDARGSLEPLLDLARRLGPAEKPPKGEGRRLQTRPLIEIARSKTKDESLAALDRWKARHAAIVGYLEPADVLVDGMRGRSSIWYRIRVNLQHIPEEMRPEQEPLEIDYNPWTPGSGS</sequence>
<organism evidence="2 3">
    <name type="scientific">Asanoa hainanensis</name>
    <dbReference type="NCBI Taxonomy" id="560556"/>
    <lineage>
        <taxon>Bacteria</taxon>
        <taxon>Bacillati</taxon>
        <taxon>Actinomycetota</taxon>
        <taxon>Actinomycetes</taxon>
        <taxon>Micromonosporales</taxon>
        <taxon>Micromonosporaceae</taxon>
        <taxon>Asanoa</taxon>
    </lineage>
</organism>
<keyword evidence="2" id="KW-0436">Ligase</keyword>
<gene>
    <name evidence="2" type="ORF">SAMN05421812_116111</name>
</gene>
<dbReference type="AlphaFoldDB" id="A0A239PAQ8"/>
<dbReference type="Pfam" id="PF21686">
    <property type="entry name" value="LigD_Prim-Pol"/>
    <property type="match status" value="1"/>
</dbReference>
<dbReference type="EMBL" id="FZPH01000016">
    <property type="protein sequence ID" value="SNT64121.1"/>
    <property type="molecule type" value="Genomic_DNA"/>
</dbReference>
<dbReference type="OrthoDB" id="4296267at2"/>
<evidence type="ECO:0000313" key="3">
    <source>
        <dbReference type="Proteomes" id="UP000198362"/>
    </source>
</evidence>
<dbReference type="Proteomes" id="UP000198362">
    <property type="component" value="Unassembled WGS sequence"/>
</dbReference>
<feature type="domain" description="DNA ligase D polymerase" evidence="1">
    <location>
        <begin position="29"/>
        <end position="280"/>
    </location>
</feature>
<name>A0A239PAQ8_9ACTN</name>
<accession>A0A239PAQ8</accession>
<reference evidence="2 3" key="1">
    <citation type="submission" date="2017-06" db="EMBL/GenBank/DDBJ databases">
        <authorList>
            <person name="Kim H.J."/>
            <person name="Triplett B.A."/>
        </authorList>
    </citation>
    <scope>NUCLEOTIDE SEQUENCE [LARGE SCALE GENOMIC DNA]</scope>
    <source>
        <strain evidence="2 3">CGMCC 4.5593</strain>
    </source>
</reference>
<protein>
    <submittedName>
        <fullName evidence="2">DNA ligase D, polymerase domain-containing protein</fullName>
    </submittedName>
</protein>
<keyword evidence="3" id="KW-1185">Reference proteome</keyword>
<evidence type="ECO:0000313" key="2">
    <source>
        <dbReference type="EMBL" id="SNT64121.1"/>
    </source>
</evidence>
<dbReference type="Gene3D" id="3.90.920.10">
    <property type="entry name" value="DNA primase, PRIM domain"/>
    <property type="match status" value="1"/>
</dbReference>
<dbReference type="InterPro" id="IPR014145">
    <property type="entry name" value="LigD_pol_dom"/>
</dbReference>
<proteinExistence type="predicted"/>